<dbReference type="InterPro" id="IPR000073">
    <property type="entry name" value="AB_hydrolase_1"/>
</dbReference>
<accession>U2EDQ7</accession>
<proteinExistence type="inferred from homology"/>
<comment type="caution">
    <text evidence="3">The sequence shown here is derived from an EMBL/GenBank/DDBJ whole genome shotgun (WGS) entry which is preliminary data.</text>
</comment>
<dbReference type="AlphaFoldDB" id="U2EDQ7"/>
<dbReference type="OrthoDB" id="9776853at2"/>
<dbReference type="PANTHER" id="PTHR43798">
    <property type="entry name" value="MONOACYLGLYCEROL LIPASE"/>
    <property type="match status" value="1"/>
</dbReference>
<sequence>MLHYSVYKNEHSNEWVTLIHGAGGSSIIWYKQIKTYRKDFNVLCIDLRGHGGSEKVGWKKGDTFVQVSEDVVEVLNHLEIEKSHFVGISLGTIVVQTITRYHSDRVQSMILGGAVIQLDIRTKFLIALGHLFKYILPYIWLYKLFAWIIMPKQAHNESRHAFVEQAKRMCQKQFIRWFTLTKSLNPYLRNLQLDSKGVPTLFVMGEEDHLFLTSIKELVKKQSELKLACIKDSGHVCNIDQPKRFNKITLNFMKYPNTA</sequence>
<dbReference type="InterPro" id="IPR050266">
    <property type="entry name" value="AB_hydrolase_sf"/>
</dbReference>
<dbReference type="InterPro" id="IPR000639">
    <property type="entry name" value="Epox_hydrolase-like"/>
</dbReference>
<dbReference type="InterPro" id="IPR029058">
    <property type="entry name" value="AB_hydrolase_fold"/>
</dbReference>
<comment type="similarity">
    <text evidence="1">Belongs to the lipase/esterase LIP3/BchO family.</text>
</comment>
<evidence type="ECO:0000259" key="2">
    <source>
        <dbReference type="Pfam" id="PF00561"/>
    </source>
</evidence>
<dbReference type="PRINTS" id="PR00412">
    <property type="entry name" value="EPOXHYDRLASE"/>
</dbReference>
<dbReference type="Gene3D" id="3.40.50.1820">
    <property type="entry name" value="alpha/beta hydrolase"/>
    <property type="match status" value="1"/>
</dbReference>
<name>U2EDQ7_9MOLU</name>
<feature type="domain" description="AB hydrolase-1" evidence="2">
    <location>
        <begin position="15"/>
        <end position="114"/>
    </location>
</feature>
<dbReference type="Pfam" id="PF00561">
    <property type="entry name" value="Abhydrolase_1"/>
    <property type="match status" value="1"/>
</dbReference>
<organism evidence="3 4">
    <name type="scientific">Haloplasma contractile SSD-17B</name>
    <dbReference type="NCBI Taxonomy" id="1033810"/>
    <lineage>
        <taxon>Bacteria</taxon>
        <taxon>Bacillati</taxon>
        <taxon>Mycoplasmatota</taxon>
        <taxon>Mollicutes</taxon>
        <taxon>Haloplasmatales</taxon>
        <taxon>Haloplasmataceae</taxon>
        <taxon>Haloplasma</taxon>
    </lineage>
</organism>
<dbReference type="InParanoid" id="U2EDQ7"/>
<dbReference type="SUPFAM" id="SSF53474">
    <property type="entry name" value="alpha/beta-Hydrolases"/>
    <property type="match status" value="1"/>
</dbReference>
<evidence type="ECO:0000313" key="4">
    <source>
        <dbReference type="Proteomes" id="UP000005707"/>
    </source>
</evidence>
<keyword evidence="4" id="KW-1185">Reference proteome</keyword>
<dbReference type="FunCoup" id="U2EDQ7">
    <property type="interactions" value="34"/>
</dbReference>
<dbReference type="Proteomes" id="UP000005707">
    <property type="component" value="Unassembled WGS sequence"/>
</dbReference>
<dbReference type="STRING" id="1033810.HLPCO_000737"/>
<reference evidence="3 4" key="1">
    <citation type="journal article" date="2011" name="J. Bacteriol.">
        <title>Genome sequence of Haloplasma contractile, an unusual contractile bacterium from a deep-sea anoxic brine lake.</title>
        <authorList>
            <person name="Antunes A."/>
            <person name="Alam I."/>
            <person name="El Dorry H."/>
            <person name="Siam R."/>
            <person name="Robertson A."/>
            <person name="Bajic V.B."/>
            <person name="Stingl U."/>
        </authorList>
    </citation>
    <scope>NUCLEOTIDE SEQUENCE [LARGE SCALE GENOMIC DNA]</scope>
    <source>
        <strain evidence="3 4">SSD-17B</strain>
    </source>
</reference>
<dbReference type="RefSeq" id="WP_008826871.1">
    <property type="nucleotide sequence ID" value="NZ_AFNU02000002.1"/>
</dbReference>
<protein>
    <submittedName>
        <fullName evidence="3">Hydrolase alpha-beta fold family protein</fullName>
    </submittedName>
</protein>
<gene>
    <name evidence="3" type="ORF">HLPCO_000737</name>
</gene>
<dbReference type="GO" id="GO:0016787">
    <property type="term" value="F:hydrolase activity"/>
    <property type="evidence" value="ECO:0007669"/>
    <property type="project" value="UniProtKB-KW"/>
</dbReference>
<evidence type="ECO:0000256" key="1">
    <source>
        <dbReference type="ARBA" id="ARBA00006989"/>
    </source>
</evidence>
<dbReference type="EMBL" id="AFNU02000002">
    <property type="protein sequence ID" value="ERJ13118.1"/>
    <property type="molecule type" value="Genomic_DNA"/>
</dbReference>
<evidence type="ECO:0000313" key="3">
    <source>
        <dbReference type="EMBL" id="ERJ13118.1"/>
    </source>
</evidence>
<reference evidence="3 4" key="2">
    <citation type="journal article" date="2013" name="PLoS ONE">
        <title>INDIGO - INtegrated Data Warehouse of MIcrobial GenOmes with Examples from the Red Sea Extremophiles.</title>
        <authorList>
            <person name="Alam I."/>
            <person name="Antunes A."/>
            <person name="Kamau A.A."/>
            <person name="Ba Alawi W."/>
            <person name="Kalkatawi M."/>
            <person name="Stingl U."/>
            <person name="Bajic V.B."/>
        </authorList>
    </citation>
    <scope>NUCLEOTIDE SEQUENCE [LARGE SCALE GENOMIC DNA]</scope>
    <source>
        <strain evidence="3 4">SSD-17B</strain>
    </source>
</reference>
<keyword evidence="3" id="KW-0378">Hydrolase</keyword>
<dbReference type="eggNOG" id="COG0596">
    <property type="taxonomic scope" value="Bacteria"/>
</dbReference>